<protein>
    <submittedName>
        <fullName evidence="1">13934_t:CDS:1</fullName>
    </submittedName>
</protein>
<reference evidence="1" key="1">
    <citation type="submission" date="2021-06" db="EMBL/GenBank/DDBJ databases">
        <authorList>
            <person name="Kallberg Y."/>
            <person name="Tangrot J."/>
            <person name="Rosling A."/>
        </authorList>
    </citation>
    <scope>NUCLEOTIDE SEQUENCE</scope>
    <source>
        <strain evidence="1">MA453B</strain>
    </source>
</reference>
<feature type="non-terminal residue" evidence="1">
    <location>
        <position position="55"/>
    </location>
</feature>
<evidence type="ECO:0000313" key="1">
    <source>
        <dbReference type="EMBL" id="CAG8800016.1"/>
    </source>
</evidence>
<dbReference type="EMBL" id="CAJVPY010034455">
    <property type="protein sequence ID" value="CAG8800016.1"/>
    <property type="molecule type" value="Genomic_DNA"/>
</dbReference>
<evidence type="ECO:0000313" key="2">
    <source>
        <dbReference type="Proteomes" id="UP000789405"/>
    </source>
</evidence>
<dbReference type="Proteomes" id="UP000789405">
    <property type="component" value="Unassembled WGS sequence"/>
</dbReference>
<keyword evidence="2" id="KW-1185">Reference proteome</keyword>
<sequence>ARLMEHLIDYDDNVENHLVDFEDDDTDTDDYNIVVNNAVLKVRHLFNDWNHVHAI</sequence>
<comment type="caution">
    <text evidence="1">The sequence shown here is derived from an EMBL/GenBank/DDBJ whole genome shotgun (WGS) entry which is preliminary data.</text>
</comment>
<gene>
    <name evidence="1" type="ORF">DERYTH_LOCUS23180</name>
</gene>
<name>A0A9N9JVX4_9GLOM</name>
<dbReference type="AlphaFoldDB" id="A0A9N9JVX4"/>
<feature type="non-terminal residue" evidence="1">
    <location>
        <position position="1"/>
    </location>
</feature>
<accession>A0A9N9JVX4</accession>
<proteinExistence type="predicted"/>
<organism evidence="1 2">
    <name type="scientific">Dentiscutata erythropus</name>
    <dbReference type="NCBI Taxonomy" id="1348616"/>
    <lineage>
        <taxon>Eukaryota</taxon>
        <taxon>Fungi</taxon>
        <taxon>Fungi incertae sedis</taxon>
        <taxon>Mucoromycota</taxon>
        <taxon>Glomeromycotina</taxon>
        <taxon>Glomeromycetes</taxon>
        <taxon>Diversisporales</taxon>
        <taxon>Gigasporaceae</taxon>
        <taxon>Dentiscutata</taxon>
    </lineage>
</organism>